<dbReference type="InterPro" id="IPR005135">
    <property type="entry name" value="Endo/exonuclease/phosphatase"/>
</dbReference>
<evidence type="ECO:0000259" key="2">
    <source>
        <dbReference type="Pfam" id="PF03372"/>
    </source>
</evidence>
<dbReference type="GO" id="GO:0003824">
    <property type="term" value="F:catalytic activity"/>
    <property type="evidence" value="ECO:0007669"/>
    <property type="project" value="InterPro"/>
</dbReference>
<evidence type="ECO:0000256" key="1">
    <source>
        <dbReference type="SAM" id="MobiDB-lite"/>
    </source>
</evidence>
<dbReference type="RefSeq" id="WP_168774928.1">
    <property type="nucleotide sequence ID" value="NZ_JAABNR010000009.1"/>
</dbReference>
<dbReference type="GO" id="GO:0006506">
    <property type="term" value="P:GPI anchor biosynthetic process"/>
    <property type="evidence" value="ECO:0007669"/>
    <property type="project" value="TreeGrafter"/>
</dbReference>
<dbReference type="InterPro" id="IPR036691">
    <property type="entry name" value="Endo/exonu/phosph_ase_sf"/>
</dbReference>
<dbReference type="EMBL" id="JAABNR010000009">
    <property type="protein sequence ID" value="NBZ88123.1"/>
    <property type="molecule type" value="Genomic_DNA"/>
</dbReference>
<organism evidence="3 4">
    <name type="scientific">Stagnihabitans tardus</name>
    <dbReference type="NCBI Taxonomy" id="2699202"/>
    <lineage>
        <taxon>Bacteria</taxon>
        <taxon>Pseudomonadati</taxon>
        <taxon>Pseudomonadota</taxon>
        <taxon>Alphaproteobacteria</taxon>
        <taxon>Rhodobacterales</taxon>
        <taxon>Paracoccaceae</taxon>
        <taxon>Stagnihabitans</taxon>
    </lineage>
</organism>
<accession>A0AAE4Y8W3</accession>
<dbReference type="SUPFAM" id="SSF56219">
    <property type="entry name" value="DNase I-like"/>
    <property type="match status" value="1"/>
</dbReference>
<name>A0AAE4Y8W3_9RHOB</name>
<dbReference type="GO" id="GO:0016020">
    <property type="term" value="C:membrane"/>
    <property type="evidence" value="ECO:0007669"/>
    <property type="project" value="GOC"/>
</dbReference>
<proteinExistence type="predicted"/>
<comment type="caution">
    <text evidence="3">The sequence shown here is derived from an EMBL/GenBank/DDBJ whole genome shotgun (WGS) entry which is preliminary data.</text>
</comment>
<dbReference type="PANTHER" id="PTHR14859">
    <property type="entry name" value="CALCOFLUOR WHITE HYPERSENSITIVE PROTEIN PRECURSOR"/>
    <property type="match status" value="1"/>
</dbReference>
<dbReference type="Gene3D" id="3.60.10.10">
    <property type="entry name" value="Endonuclease/exonuclease/phosphatase"/>
    <property type="match status" value="1"/>
</dbReference>
<dbReference type="InterPro" id="IPR051916">
    <property type="entry name" value="GPI-anchor_lipid_remodeler"/>
</dbReference>
<sequence length="281" mass="31676">MRLLSYNIQYGYGQDNGYDLSRIAHIVTQSDIAALQEVDRHWSRTGFDDQPALLARATGRFAVYGAGFDMDAATPEEPLRRRQFGPLILSRWPILWSRTHLLPLHRMIQPINTQTCALEAVIATPKGPLRLFNLHLAHVGRAERLAQIEHLKTLAAQTSGPWSGQDDEPSRNWTASQPEPPCPMTQLWMGDFNMEPGAPEYLAITGETPYHPGALYAGQMVDAVAHLGQSLHTHEKVIAGELRLRQLDHIFASAELVPRLRRAWTRPEIASDHFPLWVEMD</sequence>
<reference evidence="3" key="1">
    <citation type="submission" date="2020-01" db="EMBL/GenBank/DDBJ databases">
        <authorList>
            <person name="Chen W.-M."/>
        </authorList>
    </citation>
    <scope>NUCLEOTIDE SEQUENCE</scope>
    <source>
        <strain evidence="3">CYK-10</strain>
    </source>
</reference>
<keyword evidence="4" id="KW-1185">Reference proteome</keyword>
<evidence type="ECO:0000313" key="4">
    <source>
        <dbReference type="Proteomes" id="UP001193501"/>
    </source>
</evidence>
<dbReference type="PANTHER" id="PTHR14859:SF1">
    <property type="entry name" value="PGAP2-INTERACTING PROTEIN"/>
    <property type="match status" value="1"/>
</dbReference>
<evidence type="ECO:0000313" key="3">
    <source>
        <dbReference type="EMBL" id="NBZ88123.1"/>
    </source>
</evidence>
<dbReference type="AlphaFoldDB" id="A0AAE4Y8W3"/>
<gene>
    <name evidence="3" type="ORF">GV832_11085</name>
</gene>
<dbReference type="Pfam" id="PF03372">
    <property type="entry name" value="Exo_endo_phos"/>
    <property type="match status" value="1"/>
</dbReference>
<dbReference type="Proteomes" id="UP001193501">
    <property type="component" value="Unassembled WGS sequence"/>
</dbReference>
<feature type="region of interest" description="Disordered" evidence="1">
    <location>
        <begin position="156"/>
        <end position="180"/>
    </location>
</feature>
<feature type="domain" description="Endonuclease/exonuclease/phosphatase" evidence="2">
    <location>
        <begin position="4"/>
        <end position="273"/>
    </location>
</feature>
<protein>
    <submittedName>
        <fullName evidence="3">EEP domain-containing protein</fullName>
    </submittedName>
</protein>